<dbReference type="Pfam" id="PF13561">
    <property type="entry name" value="adh_short_C2"/>
    <property type="match status" value="1"/>
</dbReference>
<proteinExistence type="inferred from homology"/>
<protein>
    <submittedName>
        <fullName evidence="2">Short-chain dehydrogenase</fullName>
    </submittedName>
</protein>
<dbReference type="InterPro" id="IPR050259">
    <property type="entry name" value="SDR"/>
</dbReference>
<dbReference type="PRINTS" id="PR00081">
    <property type="entry name" value="GDHRDH"/>
</dbReference>
<reference evidence="2 3" key="1">
    <citation type="journal article" date="2020" name="Microorganisms">
        <title>Osmotic Adaptation and Compatible Solute Biosynthesis of Phototrophic Bacteria as Revealed from Genome Analyses.</title>
        <authorList>
            <person name="Imhoff J.F."/>
            <person name="Rahn T."/>
            <person name="Kunzel S."/>
            <person name="Keller A."/>
            <person name="Neulinger S.C."/>
        </authorList>
    </citation>
    <scope>NUCLEOTIDE SEQUENCE [LARGE SCALE GENOMIC DNA]</scope>
    <source>
        <strain evidence="2 3">DSM 15382</strain>
    </source>
</reference>
<sequence length="271" mass="27832">MAAQRRGNVTMELRIDGRAALITGGSKGLGLAIARAFAQAGGAVAIVARNAAQLAEAEAAIRAAAPAAKVAAIAADISTAEGCEAAYAGAVQALGQVDILVNNAGTSQRGPFLEVTDALWQNDLDLKLFAAIRLARLAWPGMQARRWGRIVNVLNTGAKAPPAEGAPTAVTRAAGMALTKVQANEGAKHGILVNALLVGLIDSDQHRRRHAASKTNESYEEWLGKLGASLPMGRYGKAEEFAATALFLCSEGGGYIAGTAINVDGGRSPVV</sequence>
<dbReference type="EMBL" id="NRSG01000189">
    <property type="protein sequence ID" value="MBK1660559.1"/>
    <property type="molecule type" value="Genomic_DNA"/>
</dbReference>
<gene>
    <name evidence="2" type="ORF">CKO45_20250</name>
</gene>
<keyword evidence="3" id="KW-1185">Reference proteome</keyword>
<comment type="caution">
    <text evidence="2">The sequence shown here is derived from an EMBL/GenBank/DDBJ whole genome shotgun (WGS) entry which is preliminary data.</text>
</comment>
<dbReference type="Proteomes" id="UP000697995">
    <property type="component" value="Unassembled WGS sequence"/>
</dbReference>
<dbReference type="Gene3D" id="3.40.50.720">
    <property type="entry name" value="NAD(P)-binding Rossmann-like Domain"/>
    <property type="match status" value="1"/>
</dbReference>
<dbReference type="InterPro" id="IPR036291">
    <property type="entry name" value="NAD(P)-bd_dom_sf"/>
</dbReference>
<name>A0ABS1D3X3_9PROT</name>
<dbReference type="PANTHER" id="PTHR42879">
    <property type="entry name" value="3-OXOACYL-(ACYL-CARRIER-PROTEIN) REDUCTASE"/>
    <property type="match status" value="1"/>
</dbReference>
<evidence type="ECO:0000313" key="3">
    <source>
        <dbReference type="Proteomes" id="UP000697995"/>
    </source>
</evidence>
<comment type="similarity">
    <text evidence="1">Belongs to the short-chain dehydrogenases/reductases (SDR) family.</text>
</comment>
<organism evidence="2 3">
    <name type="scientific">Paracraurococcus ruber</name>
    <dbReference type="NCBI Taxonomy" id="77675"/>
    <lineage>
        <taxon>Bacteria</taxon>
        <taxon>Pseudomonadati</taxon>
        <taxon>Pseudomonadota</taxon>
        <taxon>Alphaproteobacteria</taxon>
        <taxon>Acetobacterales</taxon>
        <taxon>Roseomonadaceae</taxon>
        <taxon>Paracraurococcus</taxon>
    </lineage>
</organism>
<evidence type="ECO:0000313" key="2">
    <source>
        <dbReference type="EMBL" id="MBK1660559.1"/>
    </source>
</evidence>
<dbReference type="InterPro" id="IPR002347">
    <property type="entry name" value="SDR_fam"/>
</dbReference>
<dbReference type="PANTHER" id="PTHR42879:SF6">
    <property type="entry name" value="NADPH-DEPENDENT REDUCTASE BACG"/>
    <property type="match status" value="1"/>
</dbReference>
<dbReference type="SUPFAM" id="SSF51735">
    <property type="entry name" value="NAD(P)-binding Rossmann-fold domains"/>
    <property type="match status" value="1"/>
</dbReference>
<dbReference type="PRINTS" id="PR00080">
    <property type="entry name" value="SDRFAMILY"/>
</dbReference>
<accession>A0ABS1D3X3</accession>
<evidence type="ECO:0000256" key="1">
    <source>
        <dbReference type="ARBA" id="ARBA00006484"/>
    </source>
</evidence>